<dbReference type="OrthoDB" id="1111734at2759"/>
<dbReference type="RefSeq" id="XP_002680980.1">
    <property type="nucleotide sequence ID" value="XM_002680934.1"/>
</dbReference>
<reference evidence="3 4" key="1">
    <citation type="journal article" date="2010" name="Cell">
        <title>The genome of Naegleria gruberi illuminates early eukaryotic versatility.</title>
        <authorList>
            <person name="Fritz-Laylin L.K."/>
            <person name="Prochnik S.E."/>
            <person name="Ginger M.L."/>
            <person name="Dacks J.B."/>
            <person name="Carpenter M.L."/>
            <person name="Field M.C."/>
            <person name="Kuo A."/>
            <person name="Paredez A."/>
            <person name="Chapman J."/>
            <person name="Pham J."/>
            <person name="Shu S."/>
            <person name="Neupane R."/>
            <person name="Cipriano M."/>
            <person name="Mancuso J."/>
            <person name="Tu H."/>
            <person name="Salamov A."/>
            <person name="Lindquist E."/>
            <person name="Shapiro H."/>
            <person name="Lucas S."/>
            <person name="Grigoriev I.V."/>
            <person name="Cande W.Z."/>
            <person name="Fulton C."/>
            <person name="Rokhsar D.S."/>
            <person name="Dawson S.C."/>
        </authorList>
    </citation>
    <scope>NUCLEOTIDE SEQUENCE [LARGE SCALE GENOMIC DNA]</scope>
    <source>
        <strain evidence="3 4">NEG-M</strain>
    </source>
</reference>
<dbReference type="InterPro" id="IPR033194">
    <property type="entry name" value="MFAP1"/>
</dbReference>
<feature type="region of interest" description="Disordered" evidence="1">
    <location>
        <begin position="388"/>
        <end position="447"/>
    </location>
</feature>
<name>D2V597_NAEGR</name>
<feature type="compositionally biased region" description="Polar residues" evidence="1">
    <location>
        <begin position="27"/>
        <end position="72"/>
    </location>
</feature>
<dbReference type="InterPro" id="IPR009730">
    <property type="entry name" value="MFAP1_C"/>
</dbReference>
<feature type="compositionally biased region" description="Polar residues" evidence="1">
    <location>
        <begin position="125"/>
        <end position="137"/>
    </location>
</feature>
<dbReference type="eggNOG" id="KOG1425">
    <property type="taxonomic scope" value="Eukaryota"/>
</dbReference>
<dbReference type="Proteomes" id="UP000006671">
    <property type="component" value="Unassembled WGS sequence"/>
</dbReference>
<dbReference type="Pfam" id="PF06991">
    <property type="entry name" value="MFAP1"/>
    <property type="match status" value="1"/>
</dbReference>
<feature type="domain" description="Micro-fibrillar-associated protein 1 C-terminal" evidence="2">
    <location>
        <begin position="223"/>
        <end position="429"/>
    </location>
</feature>
<dbReference type="AlphaFoldDB" id="D2V597"/>
<feature type="compositionally biased region" description="Polar residues" evidence="1">
    <location>
        <begin position="183"/>
        <end position="208"/>
    </location>
</feature>
<feature type="region of interest" description="Disordered" evidence="1">
    <location>
        <begin position="1"/>
        <end position="286"/>
    </location>
</feature>
<dbReference type="InParanoid" id="D2V597"/>
<feature type="compositionally biased region" description="Basic and acidic residues" evidence="1">
    <location>
        <begin position="324"/>
        <end position="336"/>
    </location>
</feature>
<dbReference type="GeneID" id="8861475"/>
<evidence type="ECO:0000313" key="4">
    <source>
        <dbReference type="Proteomes" id="UP000006671"/>
    </source>
</evidence>
<keyword evidence="4" id="KW-1185">Reference proteome</keyword>
<dbReference type="VEuPathDB" id="AmoebaDB:NAEGRDRAFT_46816"/>
<organism evidence="4">
    <name type="scientific">Naegleria gruberi</name>
    <name type="common">Amoeba</name>
    <dbReference type="NCBI Taxonomy" id="5762"/>
    <lineage>
        <taxon>Eukaryota</taxon>
        <taxon>Discoba</taxon>
        <taxon>Heterolobosea</taxon>
        <taxon>Tetramitia</taxon>
        <taxon>Eutetramitia</taxon>
        <taxon>Vahlkampfiidae</taxon>
        <taxon>Naegleria</taxon>
    </lineage>
</organism>
<protein>
    <submittedName>
        <fullName evidence="3">Microfibrillar-associated protein</fullName>
    </submittedName>
</protein>
<dbReference type="PANTHER" id="PTHR15327">
    <property type="entry name" value="MICROFIBRIL-ASSOCIATED PROTEIN"/>
    <property type="match status" value="1"/>
</dbReference>
<dbReference type="OMA" id="FHNERAG"/>
<gene>
    <name evidence="3" type="ORF">NAEGRDRAFT_46816</name>
</gene>
<feature type="region of interest" description="Disordered" evidence="1">
    <location>
        <begin position="324"/>
        <end position="366"/>
    </location>
</feature>
<evidence type="ECO:0000313" key="3">
    <source>
        <dbReference type="EMBL" id="EFC48236.1"/>
    </source>
</evidence>
<proteinExistence type="predicted"/>
<dbReference type="EMBL" id="GG738852">
    <property type="protein sequence ID" value="EFC48236.1"/>
    <property type="molecule type" value="Genomic_DNA"/>
</dbReference>
<accession>D2V597</accession>
<feature type="compositionally biased region" description="Basic and acidic residues" evidence="1">
    <location>
        <begin position="253"/>
        <end position="286"/>
    </location>
</feature>
<dbReference type="KEGG" id="ngr:NAEGRDRAFT_46816"/>
<evidence type="ECO:0000259" key="2">
    <source>
        <dbReference type="Pfam" id="PF06991"/>
    </source>
</evidence>
<sequence>MKRLRKGQAPSIANNNSDSDDDGGVFASSTKNNQKQFTPQQVSKAISNITTKQQQPIAAIKPNTTTRVISKNNNEERRFESESSSSDEEDSDMEDRRARLRARLLSKQKEDASLNSLDAMLLGGASSTHSMNSSQVVKSEKDVSAPLIQEAKNKERMNESSDDEDLEIDRKKLKVVKKEDQSPVKSSTIQQSTHQNIPSNNQQHSITTQHHHKIESSDSSSSSSEEEDIRPVFISKNRRSTIKTDQELEEEENRQLELERKRQEQKREKSVKLLDKELENEANRKKAVKIDEDILSVNDSDDIDPNGEMMAWIEREMKRLSLIKQTRDESDKELQRRANNSSFKDSADKEGKSNSQNTEKPKFKTGQRYYHKGAFFMDDEEIAEKAAQVAHAPTGKDHINYDLLPKYYQTKNPGRARQPKYTNLKDQDTTDFSSPFYNSDRKNREKK</sequence>
<dbReference type="STRING" id="5762.D2V597"/>
<evidence type="ECO:0000256" key="1">
    <source>
        <dbReference type="SAM" id="MobiDB-lite"/>
    </source>
</evidence>